<dbReference type="RefSeq" id="WP_209530209.1">
    <property type="nucleotide sequence ID" value="NZ_JAEEGA010000012.1"/>
</dbReference>
<dbReference type="Proteomes" id="UP000674938">
    <property type="component" value="Unassembled WGS sequence"/>
</dbReference>
<comment type="caution">
    <text evidence="6">The sequence shown here is derived from an EMBL/GenBank/DDBJ whole genome shotgun (WGS) entry which is preliminary data.</text>
</comment>
<evidence type="ECO:0000256" key="2">
    <source>
        <dbReference type="ARBA" id="ARBA00007639"/>
    </source>
</evidence>
<dbReference type="GO" id="GO:0030246">
    <property type="term" value="F:carbohydrate binding"/>
    <property type="evidence" value="ECO:0007669"/>
    <property type="project" value="UniProtKB-ARBA"/>
</dbReference>
<evidence type="ECO:0000256" key="3">
    <source>
        <dbReference type="ARBA" id="ARBA00022729"/>
    </source>
</evidence>
<keyword evidence="7" id="KW-1185">Reference proteome</keyword>
<accession>A0A940P7C5</accession>
<feature type="chain" id="PRO_5038889532" evidence="4">
    <location>
        <begin position="20"/>
        <end position="326"/>
    </location>
</feature>
<dbReference type="CDD" id="cd06309">
    <property type="entry name" value="PBP1_galactofuranose_YtfQ-like"/>
    <property type="match status" value="1"/>
</dbReference>
<dbReference type="EMBL" id="JAEEGA010000012">
    <property type="protein sequence ID" value="MBP1042742.1"/>
    <property type="molecule type" value="Genomic_DNA"/>
</dbReference>
<sequence length="326" mass="36929">MKKNKIWLLLICWFLTTLSGCSPKEVTSQNNIVIGFSQSGTESSWRKAHTKSILDSLKKNNYQVIYRNGLMDQERQIQDIRSFIAYRVDLIVFTPLTEDGWEPVLKEAQRAGIDVMLVDRDIASASSDLYLSHIGPSFKAEGNRAGIYVNNYFKEQPDREINVLELSGLTNASPTTLRSDGFREAIGREQNITISQTVYGDYTRNKGKEVIRELITNNQLATIDVLYSHNDEMTLGALDALKDTDIQPGKDLIIVTIDGQENIIKELRAGNVNCVVECNPQAGYYVARAIERRLDSDHKQIPHEIYMPETVFSDQGDLDMIPTRNY</sequence>
<dbReference type="InterPro" id="IPR028082">
    <property type="entry name" value="Peripla_BP_I"/>
</dbReference>
<evidence type="ECO:0000256" key="1">
    <source>
        <dbReference type="ARBA" id="ARBA00004196"/>
    </source>
</evidence>
<name>A0A940P7C5_9ENTE</name>
<feature type="signal peptide" evidence="4">
    <location>
        <begin position="1"/>
        <end position="19"/>
    </location>
</feature>
<dbReference type="AlphaFoldDB" id="A0A940P7C5"/>
<dbReference type="SUPFAM" id="SSF53822">
    <property type="entry name" value="Periplasmic binding protein-like I"/>
    <property type="match status" value="1"/>
</dbReference>
<dbReference type="Pfam" id="PF13407">
    <property type="entry name" value="Peripla_BP_4"/>
    <property type="match status" value="1"/>
</dbReference>
<feature type="domain" description="Periplasmic binding protein" evidence="5">
    <location>
        <begin position="34"/>
        <end position="293"/>
    </location>
</feature>
<dbReference type="PANTHER" id="PTHR46847:SF3">
    <property type="entry name" value="GALACTOFURANOSE-BINDING PROTEIN YTFQ"/>
    <property type="match status" value="1"/>
</dbReference>
<dbReference type="PANTHER" id="PTHR46847">
    <property type="entry name" value="D-ALLOSE-BINDING PERIPLASMIC PROTEIN-RELATED"/>
    <property type="match status" value="1"/>
</dbReference>
<keyword evidence="3 4" id="KW-0732">Signal</keyword>
<proteinExistence type="inferred from homology"/>
<evidence type="ECO:0000256" key="4">
    <source>
        <dbReference type="SAM" id="SignalP"/>
    </source>
</evidence>
<protein>
    <submittedName>
        <fullName evidence="6">ABC transporter substrate-binding protein</fullName>
    </submittedName>
</protein>
<dbReference type="Gene3D" id="3.40.50.2300">
    <property type="match status" value="2"/>
</dbReference>
<comment type="similarity">
    <text evidence="2">Belongs to the bacterial solute-binding protein 2 family.</text>
</comment>
<evidence type="ECO:0000259" key="5">
    <source>
        <dbReference type="Pfam" id="PF13407"/>
    </source>
</evidence>
<dbReference type="InterPro" id="IPR025997">
    <property type="entry name" value="SBP_2_dom"/>
</dbReference>
<dbReference type="GO" id="GO:0030313">
    <property type="term" value="C:cell envelope"/>
    <property type="evidence" value="ECO:0007669"/>
    <property type="project" value="UniProtKB-SubCell"/>
</dbReference>
<evidence type="ECO:0000313" key="7">
    <source>
        <dbReference type="Proteomes" id="UP000674938"/>
    </source>
</evidence>
<evidence type="ECO:0000313" key="6">
    <source>
        <dbReference type="EMBL" id="MBP1042742.1"/>
    </source>
</evidence>
<reference evidence="6" key="1">
    <citation type="submission" date="2020-12" db="EMBL/GenBank/DDBJ databases">
        <title>Vagococcus allomyrinae sp. nov. and Enterococcus lavae sp. nov., isolated from the larvae of Allomyrina dichotoma.</title>
        <authorList>
            <person name="Lee S.D."/>
        </authorList>
    </citation>
    <scope>NUCLEOTIDE SEQUENCE</scope>
    <source>
        <strain evidence="6">BWB3-3</strain>
    </source>
</reference>
<gene>
    <name evidence="6" type="ORF">I6N95_17125</name>
</gene>
<organism evidence="6 7">
    <name type="scientific">Vagococcus allomyrinae</name>
    <dbReference type="NCBI Taxonomy" id="2794353"/>
    <lineage>
        <taxon>Bacteria</taxon>
        <taxon>Bacillati</taxon>
        <taxon>Bacillota</taxon>
        <taxon>Bacilli</taxon>
        <taxon>Lactobacillales</taxon>
        <taxon>Enterococcaceae</taxon>
        <taxon>Vagococcus</taxon>
    </lineage>
</organism>
<comment type="subcellular location">
    <subcellularLocation>
        <location evidence="1">Cell envelope</location>
    </subcellularLocation>
</comment>
<dbReference type="PROSITE" id="PS51257">
    <property type="entry name" value="PROKAR_LIPOPROTEIN"/>
    <property type="match status" value="1"/>
</dbReference>